<dbReference type="InterPro" id="IPR019984">
    <property type="entry name" value="Ribosomal_uS17_bact/chlr"/>
</dbReference>
<protein>
    <recommendedName>
        <fullName evidence="6">Small ribosomal subunit protein uS17</fullName>
    </recommendedName>
</protein>
<evidence type="ECO:0000256" key="1">
    <source>
        <dbReference type="ARBA" id="ARBA00010254"/>
    </source>
</evidence>
<keyword evidence="4 6" id="KW-0689">Ribosomal protein</keyword>
<evidence type="ECO:0000313" key="7">
    <source>
        <dbReference type="EMBL" id="PIQ71860.1"/>
    </source>
</evidence>
<evidence type="ECO:0000256" key="2">
    <source>
        <dbReference type="ARBA" id="ARBA00022730"/>
    </source>
</evidence>
<dbReference type="Gene3D" id="2.40.50.140">
    <property type="entry name" value="Nucleic acid-binding proteins"/>
    <property type="match status" value="1"/>
</dbReference>
<dbReference type="NCBIfam" id="NF004123">
    <property type="entry name" value="PRK05610.1"/>
    <property type="match status" value="1"/>
</dbReference>
<dbReference type="PRINTS" id="PR00973">
    <property type="entry name" value="RIBOSOMALS17"/>
</dbReference>
<gene>
    <name evidence="6" type="primary">rpsQ</name>
    <name evidence="7" type="ORF">COV87_00915</name>
</gene>
<dbReference type="InterPro" id="IPR012340">
    <property type="entry name" value="NA-bd_OB-fold"/>
</dbReference>
<dbReference type="GO" id="GO:0022627">
    <property type="term" value="C:cytosolic small ribosomal subunit"/>
    <property type="evidence" value="ECO:0007669"/>
    <property type="project" value="UniProtKB-UniRule"/>
</dbReference>
<keyword evidence="5 6" id="KW-0687">Ribonucleoprotein</keyword>
<dbReference type="Pfam" id="PF00366">
    <property type="entry name" value="Ribosomal_S17"/>
    <property type="match status" value="1"/>
</dbReference>
<evidence type="ECO:0000256" key="5">
    <source>
        <dbReference type="ARBA" id="ARBA00023274"/>
    </source>
</evidence>
<proteinExistence type="inferred from homology"/>
<evidence type="ECO:0000256" key="4">
    <source>
        <dbReference type="ARBA" id="ARBA00022980"/>
    </source>
</evidence>
<accession>A0A2H0KKS8</accession>
<dbReference type="GO" id="GO:0019843">
    <property type="term" value="F:rRNA binding"/>
    <property type="evidence" value="ECO:0007669"/>
    <property type="project" value="UniProtKB-UniRule"/>
</dbReference>
<dbReference type="Proteomes" id="UP000229497">
    <property type="component" value="Unassembled WGS sequence"/>
</dbReference>
<dbReference type="AlphaFoldDB" id="A0A2H0KKS8"/>
<dbReference type="PANTHER" id="PTHR10744">
    <property type="entry name" value="40S RIBOSOMAL PROTEIN S11 FAMILY MEMBER"/>
    <property type="match status" value="1"/>
</dbReference>
<dbReference type="GO" id="GO:0006412">
    <property type="term" value="P:translation"/>
    <property type="evidence" value="ECO:0007669"/>
    <property type="project" value="UniProtKB-UniRule"/>
</dbReference>
<dbReference type="HAMAP" id="MF_01345_B">
    <property type="entry name" value="Ribosomal_uS17_B"/>
    <property type="match status" value="1"/>
</dbReference>
<dbReference type="CDD" id="cd00364">
    <property type="entry name" value="Ribosomal_uS17"/>
    <property type="match status" value="1"/>
</dbReference>
<comment type="caution">
    <text evidence="7">The sequence shown here is derived from an EMBL/GenBank/DDBJ whole genome shotgun (WGS) entry which is preliminary data.</text>
</comment>
<sequence length="80" mass="9211">MSRTLIGTIVSDKMQKTVVVSVERRFRHAKYQKVIVRHKKYKAHVAEGGYAVGDLVEMQEVRPGSHDKRFSVIKKLKKTT</sequence>
<comment type="function">
    <text evidence="6">One of the primary rRNA binding proteins, it binds specifically to the 5'-end of 16S ribosomal RNA.</text>
</comment>
<keyword evidence="3 6" id="KW-0694">RNA-binding</keyword>
<comment type="similarity">
    <text evidence="1 6">Belongs to the universal ribosomal protein uS17 family.</text>
</comment>
<evidence type="ECO:0000256" key="6">
    <source>
        <dbReference type="HAMAP-Rule" id="MF_01345"/>
    </source>
</evidence>
<evidence type="ECO:0000313" key="8">
    <source>
        <dbReference type="Proteomes" id="UP000229497"/>
    </source>
</evidence>
<comment type="subunit">
    <text evidence="6">Part of the 30S ribosomal subunit.</text>
</comment>
<reference evidence="7 8" key="1">
    <citation type="submission" date="2017-09" db="EMBL/GenBank/DDBJ databases">
        <title>Depth-based differentiation of microbial function through sediment-hosted aquifers and enrichment of novel symbionts in the deep terrestrial subsurface.</title>
        <authorList>
            <person name="Probst A.J."/>
            <person name="Ladd B."/>
            <person name="Jarett J.K."/>
            <person name="Geller-Mcgrath D.E."/>
            <person name="Sieber C.M."/>
            <person name="Emerson J.B."/>
            <person name="Anantharaman K."/>
            <person name="Thomas B.C."/>
            <person name="Malmstrom R."/>
            <person name="Stieglmeier M."/>
            <person name="Klingl A."/>
            <person name="Woyke T."/>
            <person name="Ryan C.M."/>
            <person name="Banfield J.F."/>
        </authorList>
    </citation>
    <scope>NUCLEOTIDE SEQUENCE [LARGE SCALE GENOMIC DNA]</scope>
    <source>
        <strain evidence="7">CG11_big_fil_rev_8_21_14_0_20_37_16</strain>
    </source>
</reference>
<dbReference type="NCBIfam" id="TIGR03635">
    <property type="entry name" value="uS17_bact"/>
    <property type="match status" value="1"/>
</dbReference>
<dbReference type="InterPro" id="IPR000266">
    <property type="entry name" value="Ribosomal_uS17"/>
</dbReference>
<keyword evidence="2 6" id="KW-0699">rRNA-binding</keyword>
<dbReference type="SUPFAM" id="SSF50249">
    <property type="entry name" value="Nucleic acid-binding proteins"/>
    <property type="match status" value="1"/>
</dbReference>
<dbReference type="PANTHER" id="PTHR10744:SF1">
    <property type="entry name" value="SMALL RIBOSOMAL SUBUNIT PROTEIN US17M"/>
    <property type="match status" value="1"/>
</dbReference>
<name>A0A2H0KKS8_9BACT</name>
<evidence type="ECO:0000256" key="3">
    <source>
        <dbReference type="ARBA" id="ARBA00022884"/>
    </source>
</evidence>
<dbReference type="EMBL" id="PCVK01000029">
    <property type="protein sequence ID" value="PIQ71860.1"/>
    <property type="molecule type" value="Genomic_DNA"/>
</dbReference>
<organism evidence="7 8">
    <name type="scientific">Candidatus Roizmanbacteria bacterium CG11_big_fil_rev_8_21_14_0_20_37_16</name>
    <dbReference type="NCBI Taxonomy" id="1974857"/>
    <lineage>
        <taxon>Bacteria</taxon>
        <taxon>Candidatus Roizmaniibacteriota</taxon>
    </lineage>
</organism>
<dbReference type="GO" id="GO:0003735">
    <property type="term" value="F:structural constituent of ribosome"/>
    <property type="evidence" value="ECO:0007669"/>
    <property type="project" value="UniProtKB-UniRule"/>
</dbReference>